<feature type="compositionally biased region" description="Polar residues" evidence="2">
    <location>
        <begin position="280"/>
        <end position="292"/>
    </location>
</feature>
<feature type="compositionally biased region" description="Basic and acidic residues" evidence="2">
    <location>
        <begin position="771"/>
        <end position="780"/>
    </location>
</feature>
<keyword evidence="1" id="KW-0175">Coiled coil</keyword>
<feature type="region of interest" description="Disordered" evidence="2">
    <location>
        <begin position="280"/>
        <end position="306"/>
    </location>
</feature>
<accession>A0AAN7TQ65</accession>
<dbReference type="PANTHER" id="PTHR43941:SF1">
    <property type="entry name" value="STRUCTURAL MAINTENANCE OF CHROMOSOMES PROTEIN 2"/>
    <property type="match status" value="1"/>
</dbReference>
<dbReference type="InterPro" id="IPR056703">
    <property type="entry name" value="DUF7801"/>
</dbReference>
<organism evidence="5 6">
    <name type="scientific">Meristemomyces frigidus</name>
    <dbReference type="NCBI Taxonomy" id="1508187"/>
    <lineage>
        <taxon>Eukaryota</taxon>
        <taxon>Fungi</taxon>
        <taxon>Dikarya</taxon>
        <taxon>Ascomycota</taxon>
        <taxon>Pezizomycotina</taxon>
        <taxon>Dothideomycetes</taxon>
        <taxon>Dothideomycetidae</taxon>
        <taxon>Mycosphaerellales</taxon>
        <taxon>Teratosphaeriaceae</taxon>
        <taxon>Meristemomyces</taxon>
    </lineage>
</organism>
<feature type="compositionally biased region" description="Low complexity" evidence="2">
    <location>
        <begin position="325"/>
        <end position="335"/>
    </location>
</feature>
<dbReference type="Proteomes" id="UP001310890">
    <property type="component" value="Unassembled WGS sequence"/>
</dbReference>
<proteinExistence type="predicted"/>
<protein>
    <recommendedName>
        <fullName evidence="7">Up-regulated during septation protein 1 domain-containing protein</fullName>
    </recommendedName>
</protein>
<dbReference type="EMBL" id="JAVRRL010000021">
    <property type="protein sequence ID" value="KAK5113850.1"/>
    <property type="molecule type" value="Genomic_DNA"/>
</dbReference>
<feature type="compositionally biased region" description="Gly residues" evidence="2">
    <location>
        <begin position="215"/>
        <end position="227"/>
    </location>
</feature>
<evidence type="ECO:0000256" key="2">
    <source>
        <dbReference type="SAM" id="MobiDB-lite"/>
    </source>
</evidence>
<feature type="region of interest" description="Disordered" evidence="2">
    <location>
        <begin position="992"/>
        <end position="1042"/>
    </location>
</feature>
<feature type="region of interest" description="Disordered" evidence="2">
    <location>
        <begin position="325"/>
        <end position="345"/>
    </location>
</feature>
<feature type="region of interest" description="Disordered" evidence="2">
    <location>
        <begin position="742"/>
        <end position="783"/>
    </location>
</feature>
<evidence type="ECO:0000256" key="1">
    <source>
        <dbReference type="SAM" id="Coils"/>
    </source>
</evidence>
<reference evidence="5" key="1">
    <citation type="submission" date="2023-08" db="EMBL/GenBank/DDBJ databases">
        <title>Black Yeasts Isolated from many extreme environments.</title>
        <authorList>
            <person name="Coleine C."/>
            <person name="Stajich J.E."/>
            <person name="Selbmann L."/>
        </authorList>
    </citation>
    <scope>NUCLEOTIDE SEQUENCE</scope>
    <source>
        <strain evidence="5">CCFEE 5401</strain>
    </source>
</reference>
<feature type="region of interest" description="Disordered" evidence="2">
    <location>
        <begin position="189"/>
        <end position="237"/>
    </location>
</feature>
<feature type="compositionally biased region" description="Basic and acidic residues" evidence="2">
    <location>
        <begin position="992"/>
        <end position="1005"/>
    </location>
</feature>
<feature type="region of interest" description="Disordered" evidence="2">
    <location>
        <begin position="540"/>
        <end position="568"/>
    </location>
</feature>
<evidence type="ECO:0000259" key="4">
    <source>
        <dbReference type="Pfam" id="PF25078"/>
    </source>
</evidence>
<dbReference type="AlphaFoldDB" id="A0AAN7TQ65"/>
<feature type="coiled-coil region" evidence="1">
    <location>
        <begin position="389"/>
        <end position="416"/>
    </location>
</feature>
<evidence type="ECO:0000313" key="5">
    <source>
        <dbReference type="EMBL" id="KAK5113850.1"/>
    </source>
</evidence>
<dbReference type="Pfam" id="PF25078">
    <property type="entry name" value="DUF7801"/>
    <property type="match status" value="1"/>
</dbReference>
<evidence type="ECO:0000313" key="6">
    <source>
        <dbReference type="Proteomes" id="UP001310890"/>
    </source>
</evidence>
<name>A0AAN7TQ65_9PEZI</name>
<feature type="coiled-coil region" evidence="1">
    <location>
        <begin position="480"/>
        <end position="507"/>
    </location>
</feature>
<feature type="compositionally biased region" description="Basic and acidic residues" evidence="2">
    <location>
        <begin position="749"/>
        <end position="761"/>
    </location>
</feature>
<feature type="domain" description="Up-regulated during septation protein 1" evidence="3">
    <location>
        <begin position="130"/>
        <end position="274"/>
    </location>
</feature>
<dbReference type="Pfam" id="PF15456">
    <property type="entry name" value="Uds1"/>
    <property type="match status" value="1"/>
</dbReference>
<feature type="compositionally biased region" description="Low complexity" evidence="2">
    <location>
        <begin position="1016"/>
        <end position="1026"/>
    </location>
</feature>
<evidence type="ECO:0000259" key="3">
    <source>
        <dbReference type="Pfam" id="PF15456"/>
    </source>
</evidence>
<dbReference type="PANTHER" id="PTHR43941">
    <property type="entry name" value="STRUCTURAL MAINTENANCE OF CHROMOSOMES PROTEIN 2"/>
    <property type="match status" value="1"/>
</dbReference>
<evidence type="ECO:0008006" key="7">
    <source>
        <dbReference type="Google" id="ProtNLM"/>
    </source>
</evidence>
<feature type="domain" description="DUF7801" evidence="4">
    <location>
        <begin position="772"/>
        <end position="937"/>
    </location>
</feature>
<sequence length="1042" mass="116288">MPRIIAKVQGASNKTRWTLAQDQQNLYSTKDEGMGPTMDTNGGYRDRTVSPLPRYESFDGSQYSVPGFENSQTNGHWKQPPQQYAPQLNGHSHGHFEDFNFNTPVEERASHQISLNTRVRSQNEDVVGQHLLYENAMLDSETYEMLDISDVDALKKEHARLNARLDAANRKLVLECKVKEAALSLSRLYSNGKGRPDTPQSPDSPKQRSRSSLLGGRGRTSSGGGSGQTLSQAEDELAVSTRKAEDLNGTIKLLLERKQFVERKLLKHTAAVLAEQSARATKQINGRSLTNGHSRESLRGGPSLENVYSPDEFDGIRDILHGAPANAAAASRGGAQKVQEEQEQHMATVQARLEHLNEQLRLVIGEASRVRGVDLAPEGPMSDEDQEKPARLNQRLDRLEDNVQLLAEEQEGVRSHYARLQDSAHMTRNAVEEQLADVNHQVHNTLLLSADMQNMESLREPPQATGHGYQQQLQYLAESLKSMEQIMRQHRLELDGAREAGEEAERTVEHAHGKANEHKMKVDDYEATLGGLWEILQSDHEHPRRPSGMNQDVDNERGLPSPGTPLREDFSLQAFSSHVQHLYSQQQSSKEQHDILKRQIQQQRELNGKSDAEKDRQITDLQGRHDTLASEHANAQNALSEAMAARSEAETEVEQARLELMNTGNEFEGLKKSVEARIVEREGLQRSLVSQQSQAASTHARIQELEEQLEELTGEHESLAAESEARAKDLEDRYNETAAQLKLLGSESQSRDRQAQEKHNALSEQLTAAHTAREEVERRHGTLQSEMQDLESEVVRLTTELTMAKAELDGAYGSRAERAKEAQAAELDERNRQMADELARLQGDHEGLRSVHASTLAEMETMRHSNVNTAPIGVSPEHAKNLEAELRGMTDAFQDLTKESVELEKERGQLEDLIDSLRERCDELEGLVGDEKVRMMGIRSPGGVGSPGVNGGAMVNGASGRTESTSTTVLRQEFKRMIRETRAEGVKLLRAEQTQRRQLEAEVRKVRQAGGPLDKAQTPQAQPQQPQREHETNGHSNEESTG</sequence>
<feature type="coiled-coil region" evidence="1">
    <location>
        <begin position="879"/>
        <end position="927"/>
    </location>
</feature>
<gene>
    <name evidence="5" type="ORF">LTR62_003234</name>
</gene>
<comment type="caution">
    <text evidence="5">The sequence shown here is derived from an EMBL/GenBank/DDBJ whole genome shotgun (WGS) entry which is preliminary data.</text>
</comment>
<feature type="compositionally biased region" description="Basic and acidic residues" evidence="2">
    <location>
        <begin position="1027"/>
        <end position="1042"/>
    </location>
</feature>
<dbReference type="InterPro" id="IPR029191">
    <property type="entry name" value="Uds1"/>
</dbReference>